<dbReference type="SUPFAM" id="SSF53448">
    <property type="entry name" value="Nucleotide-diphospho-sugar transferases"/>
    <property type="match status" value="1"/>
</dbReference>
<dbReference type="Gene3D" id="3.40.50.11340">
    <property type="match status" value="1"/>
</dbReference>
<dbReference type="AlphaFoldDB" id="A0A4P9YSI8"/>
<keyword evidence="4" id="KW-0812">Transmembrane</keyword>
<sequence>MHPKFKFSAYRISYKSIVIFGAIFISLLPVLYRPNVMDFNATAVVDNWVSHPDKDVFYDHLYKNWDKKVVNSITEESLSRPYPSFVVQVFGWRRFASLQRLLTSLTNALYFGVKVDIQINVDGDAGEEVIALVDSFKWPHGDTIRNIRTDRLGLEKMIMSAWSPASDDEYAIFLEDDIEVSKYYFGFILMNINRYVFRENADVLSKMMGISLYTPRWNEIVHPPLKWIPSDIVQNSTLFMFQIPCSWGAVYFPKVWREFKEYYDWRTSEVAVRKFGSRIIAPNAHSNTWRRSWKRHLIDLSYARGWFMIYPNFPDQLSFSTNHREPGKLSKAIQKGEHTGSKGAAGKTSSFTLTKKKLWVYTVSLHEDDSFLKSRKFWNDLNKPIKDLDVFDIYHRKVPSVVHLFETGLGALEQLYHTNRNTKELFKRFYGINTVDGNNHCVLDLFGSLEREEPVSDEKYIIFQPQLGFNNQLRAYEDAIAYAHILKRTLVLPPVQSTNQSWFSLNSLFDINEDKLSQYINFTYFDEFVDLQLPPPRRMIVLEGLTNFLEPNNVLLEKHGLDSPVKYRIQGSNRYEKDIKRLYGSCDDDILSFNTLFMGFYKFDTRTKNRQHSKAVSGLWNLKHSLNFGKSPFICIHARRGDFENYCSHLAERIKKEPGLLKTWLRGFSIDKCYPSNNVISLRIQKEIQKFGPVKSIYVSTNKPEEFSQSYLNTTLNVFNSDVIMKGIQNNPELLPMDMKTDDLLPFLEQEICYHADFFIGNYFSTFSRRISNNRKSKGLPSMFF</sequence>
<dbReference type="GO" id="GO:0016740">
    <property type="term" value="F:transferase activity"/>
    <property type="evidence" value="ECO:0007669"/>
    <property type="project" value="UniProtKB-KW"/>
</dbReference>
<dbReference type="PANTHER" id="PTHR33604">
    <property type="entry name" value="OSJNBA0004B13.7 PROTEIN"/>
    <property type="match status" value="1"/>
</dbReference>
<keyword evidence="4" id="KW-1133">Transmembrane helix</keyword>
<dbReference type="Pfam" id="PF10250">
    <property type="entry name" value="O-FucT"/>
    <property type="match status" value="1"/>
</dbReference>
<gene>
    <name evidence="5" type="ORF">ROZALSC1DRAFT_20288</name>
</gene>
<name>A0A4P9YSI8_ROZAC</name>
<keyword evidence="2" id="KW-0294">Fucose metabolism</keyword>
<dbReference type="Gene3D" id="3.90.550.10">
    <property type="entry name" value="Spore Coat Polysaccharide Biosynthesis Protein SpsA, Chain A"/>
    <property type="match status" value="1"/>
</dbReference>
<dbReference type="InterPro" id="IPR029044">
    <property type="entry name" value="Nucleotide-diphossugar_trans"/>
</dbReference>
<feature type="transmembrane region" description="Helical" evidence="4">
    <location>
        <begin position="12"/>
        <end position="32"/>
    </location>
</feature>
<keyword evidence="1" id="KW-0808">Transferase</keyword>
<dbReference type="CDD" id="cd11296">
    <property type="entry name" value="O-FucT_like"/>
    <property type="match status" value="1"/>
</dbReference>
<proteinExistence type="predicted"/>
<evidence type="ECO:0000256" key="2">
    <source>
        <dbReference type="ARBA" id="ARBA00023253"/>
    </source>
</evidence>
<dbReference type="PANTHER" id="PTHR33604:SF3">
    <property type="entry name" value="OSJNBA0004B13.7 PROTEIN"/>
    <property type="match status" value="1"/>
</dbReference>
<dbReference type="Gene3D" id="3.40.50.11350">
    <property type="match status" value="1"/>
</dbReference>
<evidence type="ECO:0000256" key="3">
    <source>
        <dbReference type="ARBA" id="ARBA00023277"/>
    </source>
</evidence>
<keyword evidence="4" id="KW-0472">Membrane</keyword>
<organism evidence="5 6">
    <name type="scientific">Rozella allomycis (strain CSF55)</name>
    <dbReference type="NCBI Taxonomy" id="988480"/>
    <lineage>
        <taxon>Eukaryota</taxon>
        <taxon>Fungi</taxon>
        <taxon>Fungi incertae sedis</taxon>
        <taxon>Cryptomycota</taxon>
        <taxon>Cryptomycota incertae sedis</taxon>
        <taxon>Rozella</taxon>
    </lineage>
</organism>
<evidence type="ECO:0000313" key="5">
    <source>
        <dbReference type="EMBL" id="RKP21720.1"/>
    </source>
</evidence>
<accession>A0A4P9YSI8</accession>
<reference evidence="6" key="1">
    <citation type="journal article" date="2018" name="Nat. Microbiol.">
        <title>Leveraging single-cell genomics to expand the fungal tree of life.</title>
        <authorList>
            <person name="Ahrendt S.R."/>
            <person name="Quandt C.A."/>
            <person name="Ciobanu D."/>
            <person name="Clum A."/>
            <person name="Salamov A."/>
            <person name="Andreopoulos B."/>
            <person name="Cheng J.F."/>
            <person name="Woyke T."/>
            <person name="Pelin A."/>
            <person name="Henrissat B."/>
            <person name="Reynolds N.K."/>
            <person name="Benny G.L."/>
            <person name="Smith M.E."/>
            <person name="James T.Y."/>
            <person name="Grigoriev I.V."/>
        </authorList>
    </citation>
    <scope>NUCLEOTIDE SEQUENCE [LARGE SCALE GENOMIC DNA]</scope>
    <source>
        <strain evidence="6">CSF55</strain>
    </source>
</reference>
<dbReference type="Proteomes" id="UP000281549">
    <property type="component" value="Unassembled WGS sequence"/>
</dbReference>
<evidence type="ECO:0000256" key="1">
    <source>
        <dbReference type="ARBA" id="ARBA00022679"/>
    </source>
</evidence>
<keyword evidence="3" id="KW-0119">Carbohydrate metabolism</keyword>
<evidence type="ECO:0000256" key="4">
    <source>
        <dbReference type="SAM" id="Phobius"/>
    </source>
</evidence>
<dbReference type="EMBL" id="ML004933">
    <property type="protein sequence ID" value="RKP21720.1"/>
    <property type="molecule type" value="Genomic_DNA"/>
</dbReference>
<evidence type="ECO:0000313" key="6">
    <source>
        <dbReference type="Proteomes" id="UP000281549"/>
    </source>
</evidence>
<dbReference type="InterPro" id="IPR019378">
    <property type="entry name" value="GDP-Fuc_O-FucTrfase"/>
</dbReference>
<protein>
    <submittedName>
        <fullName evidence="5">Uncharacterized protein</fullName>
    </submittedName>
</protein>
<dbReference type="GO" id="GO:0006004">
    <property type="term" value="P:fucose metabolic process"/>
    <property type="evidence" value="ECO:0007669"/>
    <property type="project" value="UniProtKB-KW"/>
</dbReference>